<keyword evidence="1" id="KW-0812">Transmembrane</keyword>
<feature type="transmembrane region" description="Helical" evidence="1">
    <location>
        <begin position="70"/>
        <end position="90"/>
    </location>
</feature>
<feature type="transmembrane region" description="Helical" evidence="1">
    <location>
        <begin position="44"/>
        <end position="64"/>
    </location>
</feature>
<comment type="caution">
    <text evidence="2">The sequence shown here is derived from an EMBL/GenBank/DDBJ whole genome shotgun (WGS) entry which is preliminary data.</text>
</comment>
<keyword evidence="1" id="KW-1133">Transmembrane helix</keyword>
<evidence type="ECO:0000256" key="1">
    <source>
        <dbReference type="SAM" id="Phobius"/>
    </source>
</evidence>
<accession>A0ABQ1FSG8</accession>
<evidence type="ECO:0000313" key="2">
    <source>
        <dbReference type="EMBL" id="GGA29314.1"/>
    </source>
</evidence>
<keyword evidence="1" id="KW-0472">Membrane</keyword>
<feature type="transmembrane region" description="Helical" evidence="1">
    <location>
        <begin position="6"/>
        <end position="24"/>
    </location>
</feature>
<sequence>MPISNYFGWFFVVYLFMQIFALYLAKYDKKGTESFSKSYWLEPIAVYAIQSLNYLLLCFTGTGYRDIYDSMTLVCVFTMVFVALHAALTVSRAHDLEAQ</sequence>
<gene>
    <name evidence="2" type="ORF">GCM10010917_12870</name>
</gene>
<dbReference type="EMBL" id="BMHF01000003">
    <property type="protein sequence ID" value="GGA29314.1"/>
    <property type="molecule type" value="Genomic_DNA"/>
</dbReference>
<reference evidence="3" key="1">
    <citation type="journal article" date="2019" name="Int. J. Syst. Evol. Microbiol.">
        <title>The Global Catalogue of Microorganisms (GCM) 10K type strain sequencing project: providing services to taxonomists for standard genome sequencing and annotation.</title>
        <authorList>
            <consortium name="The Broad Institute Genomics Platform"/>
            <consortium name="The Broad Institute Genome Sequencing Center for Infectious Disease"/>
            <person name="Wu L."/>
            <person name="Ma J."/>
        </authorList>
    </citation>
    <scope>NUCLEOTIDE SEQUENCE [LARGE SCALE GENOMIC DNA]</scope>
    <source>
        <strain evidence="3">CGMCC 1.15044</strain>
    </source>
</reference>
<proteinExistence type="predicted"/>
<organism evidence="2 3">
    <name type="scientific">Paenibacillus physcomitrellae</name>
    <dbReference type="NCBI Taxonomy" id="1619311"/>
    <lineage>
        <taxon>Bacteria</taxon>
        <taxon>Bacillati</taxon>
        <taxon>Bacillota</taxon>
        <taxon>Bacilli</taxon>
        <taxon>Bacillales</taxon>
        <taxon>Paenibacillaceae</taxon>
        <taxon>Paenibacillus</taxon>
    </lineage>
</organism>
<protein>
    <submittedName>
        <fullName evidence="2">Uncharacterized protein</fullName>
    </submittedName>
</protein>
<name>A0ABQ1FSG8_9BACL</name>
<dbReference type="Proteomes" id="UP000609323">
    <property type="component" value="Unassembled WGS sequence"/>
</dbReference>
<evidence type="ECO:0000313" key="3">
    <source>
        <dbReference type="Proteomes" id="UP000609323"/>
    </source>
</evidence>
<keyword evidence="3" id="KW-1185">Reference proteome</keyword>